<accession>A0ACB7ZEG5</accession>
<evidence type="ECO:0000313" key="1">
    <source>
        <dbReference type="EMBL" id="KAH7863836.1"/>
    </source>
</evidence>
<name>A0ACB7ZEG5_9ERIC</name>
<dbReference type="Proteomes" id="UP000828048">
    <property type="component" value="Chromosome 12"/>
</dbReference>
<dbReference type="EMBL" id="CM037162">
    <property type="protein sequence ID" value="KAH7863836.1"/>
    <property type="molecule type" value="Genomic_DNA"/>
</dbReference>
<organism evidence="1 2">
    <name type="scientific">Vaccinium darrowii</name>
    <dbReference type="NCBI Taxonomy" id="229202"/>
    <lineage>
        <taxon>Eukaryota</taxon>
        <taxon>Viridiplantae</taxon>
        <taxon>Streptophyta</taxon>
        <taxon>Embryophyta</taxon>
        <taxon>Tracheophyta</taxon>
        <taxon>Spermatophyta</taxon>
        <taxon>Magnoliopsida</taxon>
        <taxon>eudicotyledons</taxon>
        <taxon>Gunneridae</taxon>
        <taxon>Pentapetalae</taxon>
        <taxon>asterids</taxon>
        <taxon>Ericales</taxon>
        <taxon>Ericaceae</taxon>
        <taxon>Vaccinioideae</taxon>
        <taxon>Vaccinieae</taxon>
        <taxon>Vaccinium</taxon>
    </lineage>
</organism>
<reference evidence="1 2" key="1">
    <citation type="journal article" date="2021" name="Hortic Res">
        <title>High-quality reference genome and annotation aids understanding of berry development for evergreen blueberry (Vaccinium darrowii).</title>
        <authorList>
            <person name="Yu J."/>
            <person name="Hulse-Kemp A.M."/>
            <person name="Babiker E."/>
            <person name="Staton M."/>
        </authorList>
    </citation>
    <scope>NUCLEOTIDE SEQUENCE [LARGE SCALE GENOMIC DNA]</scope>
    <source>
        <strain evidence="2">cv. NJ 8807/NJ 8810</strain>
        <tissue evidence="1">Young leaf</tissue>
    </source>
</reference>
<sequence length="137" mass="15369">METSLKKAHVTNPKVEAFLGDKNMETSLKKAYVTLAHKRSHGVTAVANYGVFLDREIPVEIPALLFSDKMAALETSFGSVDGEKVRSKNQWPHLTLWTGEGVAVKDANLYCNFIQWGRLFRIDIEPPITVTGILQFY</sequence>
<comment type="caution">
    <text evidence="1">The sequence shown here is derived from an EMBL/GenBank/DDBJ whole genome shotgun (WGS) entry which is preliminary data.</text>
</comment>
<evidence type="ECO:0000313" key="2">
    <source>
        <dbReference type="Proteomes" id="UP000828048"/>
    </source>
</evidence>
<keyword evidence="2" id="KW-1185">Reference proteome</keyword>
<gene>
    <name evidence="1" type="ORF">Vadar_022494</name>
</gene>
<protein>
    <submittedName>
        <fullName evidence="1">Uncharacterized protein</fullName>
    </submittedName>
</protein>
<proteinExistence type="predicted"/>